<keyword evidence="2" id="KW-0808">Transferase</keyword>
<keyword evidence="7" id="KW-1185">Reference proteome</keyword>
<evidence type="ECO:0000313" key="7">
    <source>
        <dbReference type="Proteomes" id="UP000799423"/>
    </source>
</evidence>
<dbReference type="SUPFAM" id="SSF53335">
    <property type="entry name" value="S-adenosyl-L-methionine-dependent methyltransferases"/>
    <property type="match status" value="1"/>
</dbReference>
<dbReference type="AlphaFoldDB" id="A0A6A7B8K3"/>
<evidence type="ECO:0000259" key="5">
    <source>
        <dbReference type="Pfam" id="PF13649"/>
    </source>
</evidence>
<protein>
    <recommendedName>
        <fullName evidence="5">Methyltransferase domain-containing protein</fullName>
    </recommendedName>
</protein>
<keyword evidence="3" id="KW-0949">S-adenosyl-L-methionine</keyword>
<dbReference type="PANTHER" id="PTHR35897">
    <property type="entry name" value="METHYLTRANSFERASE AUSD"/>
    <property type="match status" value="1"/>
</dbReference>
<evidence type="ECO:0000313" key="6">
    <source>
        <dbReference type="EMBL" id="KAF2851674.1"/>
    </source>
</evidence>
<name>A0A6A7B8K3_9PLEO</name>
<reference evidence="6" key="1">
    <citation type="submission" date="2020-01" db="EMBL/GenBank/DDBJ databases">
        <authorList>
            <consortium name="DOE Joint Genome Institute"/>
            <person name="Haridas S."/>
            <person name="Albert R."/>
            <person name="Binder M."/>
            <person name="Bloem J."/>
            <person name="Labutti K."/>
            <person name="Salamov A."/>
            <person name="Andreopoulos B."/>
            <person name="Baker S.E."/>
            <person name="Barry K."/>
            <person name="Bills G."/>
            <person name="Bluhm B.H."/>
            <person name="Cannon C."/>
            <person name="Castanera R."/>
            <person name="Culley D.E."/>
            <person name="Daum C."/>
            <person name="Ezra D."/>
            <person name="Gonzalez J.B."/>
            <person name="Henrissat B."/>
            <person name="Kuo A."/>
            <person name="Liang C."/>
            <person name="Lipzen A."/>
            <person name="Lutzoni F."/>
            <person name="Magnuson J."/>
            <person name="Mondo S."/>
            <person name="Nolan M."/>
            <person name="Ohm R."/>
            <person name="Pangilinan J."/>
            <person name="Park H.-J."/>
            <person name="Ramirez L."/>
            <person name="Alfaro M."/>
            <person name="Sun H."/>
            <person name="Tritt A."/>
            <person name="Yoshinaga Y."/>
            <person name="Zwiers L.-H."/>
            <person name="Turgeon B.G."/>
            <person name="Goodwin S.B."/>
            <person name="Spatafora J.W."/>
            <person name="Crous P.W."/>
            <person name="Grigoriev I.V."/>
        </authorList>
    </citation>
    <scope>NUCLEOTIDE SEQUENCE</scope>
    <source>
        <strain evidence="6">IPT5</strain>
    </source>
</reference>
<dbReference type="Proteomes" id="UP000799423">
    <property type="component" value="Unassembled WGS sequence"/>
</dbReference>
<comment type="pathway">
    <text evidence="1">Secondary metabolite biosynthesis.</text>
</comment>
<dbReference type="PANTHER" id="PTHR35897:SF1">
    <property type="entry name" value="METHYLTRANSFERASE AUSD"/>
    <property type="match status" value="1"/>
</dbReference>
<evidence type="ECO:0000256" key="4">
    <source>
        <dbReference type="ARBA" id="ARBA00038314"/>
    </source>
</evidence>
<sequence length="291" mass="33232">MSDDTEAERRKMEQIMATKAYVDNPELLPWYTTELEQLTPETRNLFEEYSKVSSAEVVSHIKQVRDEAFKIFPYPCLGYWGFLNFSIRQAPAYSEVLERVKNGEQLLDLGCCMGQDIRKLVFDGAPSENIHASDIKADFWAFGYEMFLDKSTLQTPFIEADIFDANSELKQLDGKINIIHANSFFHLFDWDDQFKAAKRVVQLLKPVSGSMIIGRQGGKPEAESLAHVQKGQTAFWHNPESWAEMWEEVGKQTGTEWKVEASLGQEDLSKRIKTSLVPAGTGFLRFTIRRG</sequence>
<organism evidence="6 7">
    <name type="scientific">Plenodomus tracheiphilus IPT5</name>
    <dbReference type="NCBI Taxonomy" id="1408161"/>
    <lineage>
        <taxon>Eukaryota</taxon>
        <taxon>Fungi</taxon>
        <taxon>Dikarya</taxon>
        <taxon>Ascomycota</taxon>
        <taxon>Pezizomycotina</taxon>
        <taxon>Dothideomycetes</taxon>
        <taxon>Pleosporomycetidae</taxon>
        <taxon>Pleosporales</taxon>
        <taxon>Pleosporineae</taxon>
        <taxon>Leptosphaeriaceae</taxon>
        <taxon>Plenodomus</taxon>
    </lineage>
</organism>
<evidence type="ECO:0000256" key="1">
    <source>
        <dbReference type="ARBA" id="ARBA00005179"/>
    </source>
</evidence>
<proteinExistence type="inferred from homology"/>
<gene>
    <name evidence="6" type="ORF">T440DRAFT_422227</name>
</gene>
<comment type="similarity">
    <text evidence="4">Belongs to the class I-like SAM-binding methyltransferase superfamily.</text>
</comment>
<evidence type="ECO:0000256" key="3">
    <source>
        <dbReference type="ARBA" id="ARBA00022691"/>
    </source>
</evidence>
<feature type="domain" description="Methyltransferase" evidence="5">
    <location>
        <begin position="107"/>
        <end position="206"/>
    </location>
</feature>
<dbReference type="InterPro" id="IPR051654">
    <property type="entry name" value="Meroterpenoid_MTases"/>
</dbReference>
<dbReference type="InterPro" id="IPR029063">
    <property type="entry name" value="SAM-dependent_MTases_sf"/>
</dbReference>
<dbReference type="InterPro" id="IPR041698">
    <property type="entry name" value="Methyltransf_25"/>
</dbReference>
<evidence type="ECO:0000256" key="2">
    <source>
        <dbReference type="ARBA" id="ARBA00022679"/>
    </source>
</evidence>
<dbReference type="Gene3D" id="3.40.50.150">
    <property type="entry name" value="Vaccinia Virus protein VP39"/>
    <property type="match status" value="1"/>
</dbReference>
<dbReference type="OrthoDB" id="2094832at2759"/>
<dbReference type="GO" id="GO:0016740">
    <property type="term" value="F:transferase activity"/>
    <property type="evidence" value="ECO:0007669"/>
    <property type="project" value="UniProtKB-KW"/>
</dbReference>
<accession>A0A6A7B8K3</accession>
<dbReference type="Pfam" id="PF13649">
    <property type="entry name" value="Methyltransf_25"/>
    <property type="match status" value="1"/>
</dbReference>
<dbReference type="EMBL" id="MU006301">
    <property type="protein sequence ID" value="KAF2851674.1"/>
    <property type="molecule type" value="Genomic_DNA"/>
</dbReference>